<gene>
    <name evidence="1" type="ORF">Gohar_010064</name>
</gene>
<sequence length="59" mass="6858">EAIAGGFKSTLIRRIHQLLSKVFHWNIQHIPQNENKFADNLIKTARDKRKGLRLLEPPV</sequence>
<accession>A0A7J9GR32</accession>
<name>A0A7J9GR32_9ROSI</name>
<dbReference type="Proteomes" id="UP000593560">
    <property type="component" value="Unassembled WGS sequence"/>
</dbReference>
<evidence type="ECO:0000313" key="2">
    <source>
        <dbReference type="Proteomes" id="UP000593560"/>
    </source>
</evidence>
<evidence type="ECO:0000313" key="1">
    <source>
        <dbReference type="EMBL" id="MBA0799554.1"/>
    </source>
</evidence>
<comment type="caution">
    <text evidence="1">The sequence shown here is derived from an EMBL/GenBank/DDBJ whole genome shotgun (WGS) entry which is preliminary data.</text>
</comment>
<feature type="non-terminal residue" evidence="1">
    <location>
        <position position="1"/>
    </location>
</feature>
<reference evidence="1 2" key="1">
    <citation type="journal article" date="2019" name="Genome Biol. Evol.">
        <title>Insights into the evolution of the New World diploid cottons (Gossypium, subgenus Houzingenia) based on genome sequencing.</title>
        <authorList>
            <person name="Grover C.E."/>
            <person name="Arick M.A. 2nd"/>
            <person name="Thrash A."/>
            <person name="Conover J.L."/>
            <person name="Sanders W.S."/>
            <person name="Peterson D.G."/>
            <person name="Frelichowski J.E."/>
            <person name="Scheffler J.A."/>
            <person name="Scheffler B.E."/>
            <person name="Wendel J.F."/>
        </authorList>
    </citation>
    <scope>NUCLEOTIDE SEQUENCE [LARGE SCALE GENOMIC DNA]</scope>
    <source>
        <strain evidence="1">0</strain>
        <tissue evidence="1">Leaf</tissue>
    </source>
</reference>
<dbReference type="GO" id="GO:0003676">
    <property type="term" value="F:nucleic acid binding"/>
    <property type="evidence" value="ECO:0007669"/>
    <property type="project" value="InterPro"/>
</dbReference>
<evidence type="ECO:0008006" key="3">
    <source>
        <dbReference type="Google" id="ProtNLM"/>
    </source>
</evidence>
<dbReference type="Gene3D" id="3.30.420.10">
    <property type="entry name" value="Ribonuclease H-like superfamily/Ribonuclease H"/>
    <property type="match status" value="1"/>
</dbReference>
<dbReference type="EMBL" id="JABFAD010000006">
    <property type="protein sequence ID" value="MBA0799554.1"/>
    <property type="molecule type" value="Genomic_DNA"/>
</dbReference>
<dbReference type="InterPro" id="IPR036397">
    <property type="entry name" value="RNaseH_sf"/>
</dbReference>
<keyword evidence="2" id="KW-1185">Reference proteome</keyword>
<dbReference type="OrthoDB" id="10497496at2759"/>
<protein>
    <recommendedName>
        <fullName evidence="3">RNase H type-1 domain-containing protein</fullName>
    </recommendedName>
</protein>
<organism evidence="1 2">
    <name type="scientific">Gossypium harknessii</name>
    <dbReference type="NCBI Taxonomy" id="34285"/>
    <lineage>
        <taxon>Eukaryota</taxon>
        <taxon>Viridiplantae</taxon>
        <taxon>Streptophyta</taxon>
        <taxon>Embryophyta</taxon>
        <taxon>Tracheophyta</taxon>
        <taxon>Spermatophyta</taxon>
        <taxon>Magnoliopsida</taxon>
        <taxon>eudicotyledons</taxon>
        <taxon>Gunneridae</taxon>
        <taxon>Pentapetalae</taxon>
        <taxon>rosids</taxon>
        <taxon>malvids</taxon>
        <taxon>Malvales</taxon>
        <taxon>Malvaceae</taxon>
        <taxon>Malvoideae</taxon>
        <taxon>Gossypium</taxon>
    </lineage>
</organism>
<dbReference type="AlphaFoldDB" id="A0A7J9GR32"/>
<proteinExistence type="predicted"/>